<evidence type="ECO:0000313" key="11">
    <source>
        <dbReference type="EMBL" id="CAJ1939256.1"/>
    </source>
</evidence>
<dbReference type="PROSITE" id="PS00639">
    <property type="entry name" value="THIOL_PROTEASE_HIS"/>
    <property type="match status" value="1"/>
</dbReference>
<protein>
    <submittedName>
        <fullName evidence="11">Uncharacterized protein</fullName>
    </submittedName>
</protein>
<dbReference type="CDD" id="cd02248">
    <property type="entry name" value="Peptidase_C1A"/>
    <property type="match status" value="1"/>
</dbReference>
<dbReference type="InterPro" id="IPR000169">
    <property type="entry name" value="Pept_cys_AS"/>
</dbReference>
<dbReference type="Pfam" id="PF08246">
    <property type="entry name" value="Inhibitor_I29"/>
    <property type="match status" value="1"/>
</dbReference>
<keyword evidence="2" id="KW-0645">Protease</keyword>
<evidence type="ECO:0000256" key="1">
    <source>
        <dbReference type="ARBA" id="ARBA00008455"/>
    </source>
</evidence>
<evidence type="ECO:0000259" key="10">
    <source>
        <dbReference type="SMART" id="SM00848"/>
    </source>
</evidence>
<evidence type="ECO:0000256" key="6">
    <source>
        <dbReference type="ARBA" id="ARBA00023157"/>
    </source>
</evidence>
<dbReference type="Gramene" id="rna-AYBTSS11_LOCUS9030">
    <property type="protein sequence ID" value="CAJ1939256.1"/>
    <property type="gene ID" value="gene-AYBTSS11_LOCUS9030"/>
</dbReference>
<dbReference type="FunFam" id="3.90.70.10:FF:000204">
    <property type="entry name" value="Papain"/>
    <property type="match status" value="1"/>
</dbReference>
<evidence type="ECO:0000256" key="4">
    <source>
        <dbReference type="ARBA" id="ARBA00022807"/>
    </source>
</evidence>
<organism evidence="11 12">
    <name type="scientific">Sphenostylis stenocarpa</name>
    <dbReference type="NCBI Taxonomy" id="92480"/>
    <lineage>
        <taxon>Eukaryota</taxon>
        <taxon>Viridiplantae</taxon>
        <taxon>Streptophyta</taxon>
        <taxon>Embryophyta</taxon>
        <taxon>Tracheophyta</taxon>
        <taxon>Spermatophyta</taxon>
        <taxon>Magnoliopsida</taxon>
        <taxon>eudicotyledons</taxon>
        <taxon>Gunneridae</taxon>
        <taxon>Pentapetalae</taxon>
        <taxon>rosids</taxon>
        <taxon>fabids</taxon>
        <taxon>Fabales</taxon>
        <taxon>Fabaceae</taxon>
        <taxon>Papilionoideae</taxon>
        <taxon>50 kb inversion clade</taxon>
        <taxon>NPAAA clade</taxon>
        <taxon>indigoferoid/millettioid clade</taxon>
        <taxon>Phaseoleae</taxon>
        <taxon>Sphenostylis</taxon>
    </lineage>
</organism>
<evidence type="ECO:0000256" key="7">
    <source>
        <dbReference type="ARBA" id="ARBA00023180"/>
    </source>
</evidence>
<dbReference type="InterPro" id="IPR039417">
    <property type="entry name" value="Peptidase_C1A_papain-like"/>
</dbReference>
<dbReference type="SMART" id="SM00645">
    <property type="entry name" value="Pept_C1"/>
    <property type="match status" value="1"/>
</dbReference>
<evidence type="ECO:0000313" key="12">
    <source>
        <dbReference type="Proteomes" id="UP001189624"/>
    </source>
</evidence>
<dbReference type="InterPro" id="IPR025661">
    <property type="entry name" value="Pept_asp_AS"/>
</dbReference>
<gene>
    <name evidence="11" type="ORF">AYBTSS11_LOCUS9030</name>
</gene>
<evidence type="ECO:0000256" key="3">
    <source>
        <dbReference type="ARBA" id="ARBA00022801"/>
    </source>
</evidence>
<feature type="signal peptide" evidence="8">
    <location>
        <begin position="1"/>
        <end position="26"/>
    </location>
</feature>
<keyword evidence="5" id="KW-0865">Zymogen</keyword>
<evidence type="ECO:0000259" key="9">
    <source>
        <dbReference type="SMART" id="SM00645"/>
    </source>
</evidence>
<feature type="domain" description="Peptidase C1A papain C-terminal" evidence="9">
    <location>
        <begin position="129"/>
        <end position="340"/>
    </location>
</feature>
<dbReference type="SUPFAM" id="SSF54001">
    <property type="entry name" value="Cysteine proteinases"/>
    <property type="match status" value="1"/>
</dbReference>
<dbReference type="Proteomes" id="UP001189624">
    <property type="component" value="Chromosome 3"/>
</dbReference>
<evidence type="ECO:0000256" key="5">
    <source>
        <dbReference type="ARBA" id="ARBA00023145"/>
    </source>
</evidence>
<dbReference type="PROSITE" id="PS00139">
    <property type="entry name" value="THIOL_PROTEASE_CYS"/>
    <property type="match status" value="1"/>
</dbReference>
<dbReference type="EMBL" id="OY731400">
    <property type="protein sequence ID" value="CAJ1939256.1"/>
    <property type="molecule type" value="Genomic_DNA"/>
</dbReference>
<keyword evidence="6" id="KW-1015">Disulfide bond</keyword>
<dbReference type="InterPro" id="IPR025660">
    <property type="entry name" value="Pept_his_AS"/>
</dbReference>
<dbReference type="PANTHER" id="PTHR12411">
    <property type="entry name" value="CYSTEINE PROTEASE FAMILY C1-RELATED"/>
    <property type="match status" value="1"/>
</dbReference>
<proteinExistence type="inferred from homology"/>
<keyword evidence="4" id="KW-0788">Thiol protease</keyword>
<reference evidence="11" key="1">
    <citation type="submission" date="2023-10" db="EMBL/GenBank/DDBJ databases">
        <authorList>
            <person name="Domelevo Entfellner J.-B."/>
        </authorList>
    </citation>
    <scope>NUCLEOTIDE SEQUENCE</scope>
</reference>
<dbReference type="PRINTS" id="PR00705">
    <property type="entry name" value="PAPAIN"/>
</dbReference>
<dbReference type="PROSITE" id="PS00640">
    <property type="entry name" value="THIOL_PROTEASE_ASN"/>
    <property type="match status" value="1"/>
</dbReference>
<keyword evidence="12" id="KW-1185">Reference proteome</keyword>
<accession>A0AA86STB3</accession>
<evidence type="ECO:0000256" key="8">
    <source>
        <dbReference type="SAM" id="SignalP"/>
    </source>
</evidence>
<dbReference type="InterPro" id="IPR013201">
    <property type="entry name" value="Prot_inhib_I29"/>
</dbReference>
<dbReference type="AlphaFoldDB" id="A0AA86STB3"/>
<dbReference type="GO" id="GO:0008234">
    <property type="term" value="F:cysteine-type peptidase activity"/>
    <property type="evidence" value="ECO:0007669"/>
    <property type="project" value="UniProtKB-KW"/>
</dbReference>
<keyword evidence="3" id="KW-0378">Hydrolase</keyword>
<dbReference type="GO" id="GO:0006508">
    <property type="term" value="P:proteolysis"/>
    <property type="evidence" value="ECO:0007669"/>
    <property type="project" value="UniProtKB-KW"/>
</dbReference>
<name>A0AA86STB3_9FABA</name>
<dbReference type="Pfam" id="PF00112">
    <property type="entry name" value="Peptidase_C1"/>
    <property type="match status" value="1"/>
</dbReference>
<dbReference type="Gene3D" id="3.90.70.10">
    <property type="entry name" value="Cysteine proteinases"/>
    <property type="match status" value="1"/>
</dbReference>
<sequence>MYSSGKLGRELVFVSFFIFFWTCTSSATSGALSEPSIAAQHDAWMVQHGRVYPNSAEKHRRRQIFKYNLDFIQKHNNQGNKSYTLSLNHFADLTNQEFLASYTGALYNPHTLPPSSNTYHNITLTAADIDSSVDWRKRGAVNEIKYQGQCGSCWAFSAVATVEGITQIKTGTLISLSEQQLVDCASYDGCHGQSMERAFEYIKGNGLVREDEYPYTGRQWTCHRVGGVDLTMIRGYQSVPPQMEEELLKAVANQPVSVLLEAKGQAFQFYSGGVFDGRCGTELNHAVTAIGYDGDANGKYWLIRNSWGKQWGEGGYMKIRRDTGTPEGLCGINLHATYPVV</sequence>
<feature type="domain" description="Cathepsin propeptide inhibitor" evidence="10">
    <location>
        <begin position="41"/>
        <end position="98"/>
    </location>
</feature>
<dbReference type="InterPro" id="IPR038765">
    <property type="entry name" value="Papain-like_cys_pep_sf"/>
</dbReference>
<dbReference type="InterPro" id="IPR013128">
    <property type="entry name" value="Peptidase_C1A"/>
</dbReference>
<dbReference type="SMART" id="SM00848">
    <property type="entry name" value="Inhibitor_I29"/>
    <property type="match status" value="1"/>
</dbReference>
<feature type="chain" id="PRO_5041681755" evidence="8">
    <location>
        <begin position="27"/>
        <end position="341"/>
    </location>
</feature>
<keyword evidence="8" id="KW-0732">Signal</keyword>
<comment type="similarity">
    <text evidence="1">Belongs to the peptidase C1 family.</text>
</comment>
<evidence type="ECO:0000256" key="2">
    <source>
        <dbReference type="ARBA" id="ARBA00022670"/>
    </source>
</evidence>
<dbReference type="InterPro" id="IPR000668">
    <property type="entry name" value="Peptidase_C1A_C"/>
</dbReference>
<keyword evidence="7" id="KW-0325">Glycoprotein</keyword>